<gene>
    <name evidence="1" type="ORF">B9479_005330</name>
</gene>
<dbReference type="Proteomes" id="UP000322245">
    <property type="component" value="Unassembled WGS sequence"/>
</dbReference>
<accession>A0A5D3AW00</accession>
<dbReference type="AlphaFoldDB" id="A0A5D3AW00"/>
<comment type="caution">
    <text evidence="1">The sequence shown here is derived from an EMBL/GenBank/DDBJ whole genome shotgun (WGS) entry which is preliminary data.</text>
</comment>
<organism evidence="1 2">
    <name type="scientific">Cryptococcus floricola</name>
    <dbReference type="NCBI Taxonomy" id="2591691"/>
    <lineage>
        <taxon>Eukaryota</taxon>
        <taxon>Fungi</taxon>
        <taxon>Dikarya</taxon>
        <taxon>Basidiomycota</taxon>
        <taxon>Agaricomycotina</taxon>
        <taxon>Tremellomycetes</taxon>
        <taxon>Tremellales</taxon>
        <taxon>Cryptococcaceae</taxon>
        <taxon>Cryptococcus</taxon>
    </lineage>
</organism>
<dbReference type="EMBL" id="NIDF01000071">
    <property type="protein sequence ID" value="TYJ53996.1"/>
    <property type="molecule type" value="Genomic_DNA"/>
</dbReference>
<evidence type="ECO:0000313" key="1">
    <source>
        <dbReference type="EMBL" id="TYJ53996.1"/>
    </source>
</evidence>
<sequence>MGGDDDLGAKAVDDLANGDWSDATVGFGEGDQTRDAQHMATFAGVAGYGGGEEEEELLDRGALGGSAEEGWGAPELEAIDTALRSFDSGTAAGISGWTVPLLRGAAQRPTVKKLLLLLATTIAGNTCKGRHMLRVSRLIPLAKPDGGIRPIAVGEMVRG</sequence>
<name>A0A5D3AW00_9TREE</name>
<proteinExistence type="predicted"/>
<keyword evidence="2" id="KW-1185">Reference proteome</keyword>
<evidence type="ECO:0000313" key="2">
    <source>
        <dbReference type="Proteomes" id="UP000322245"/>
    </source>
</evidence>
<protein>
    <submittedName>
        <fullName evidence="1">Uncharacterized protein</fullName>
    </submittedName>
</protein>
<reference evidence="1 2" key="1">
    <citation type="submission" date="2017-05" db="EMBL/GenBank/DDBJ databases">
        <title>The Genome Sequence of Tsuchiyaea wingfieldii DSM 27421.</title>
        <authorList>
            <person name="Cuomo C."/>
            <person name="Passer A."/>
            <person name="Billmyre B."/>
            <person name="Heitman J."/>
        </authorList>
    </citation>
    <scope>NUCLEOTIDE SEQUENCE [LARGE SCALE GENOMIC DNA]</scope>
    <source>
        <strain evidence="1 2">DSM 27421</strain>
    </source>
</reference>